<dbReference type="Pfam" id="PF00415">
    <property type="entry name" value="RCC1"/>
    <property type="match status" value="3"/>
</dbReference>
<feature type="region of interest" description="Disordered" evidence="3">
    <location>
        <begin position="783"/>
        <end position="802"/>
    </location>
</feature>
<dbReference type="PANTHER" id="PTHR22872">
    <property type="entry name" value="BTK-BINDING PROTEIN-RELATED"/>
    <property type="match status" value="1"/>
</dbReference>
<feature type="region of interest" description="Disordered" evidence="3">
    <location>
        <begin position="827"/>
        <end position="920"/>
    </location>
</feature>
<dbReference type="PRINTS" id="PR00633">
    <property type="entry name" value="RCCNDNSATION"/>
</dbReference>
<dbReference type="InterPro" id="IPR013761">
    <property type="entry name" value="SAM/pointed_sf"/>
</dbReference>
<feature type="repeat" description="RCC1" evidence="2">
    <location>
        <begin position="590"/>
        <end position="640"/>
    </location>
</feature>
<accession>A0A9W7DV72</accession>
<organism evidence="5 6">
    <name type="scientific">Triparma strigata</name>
    <dbReference type="NCBI Taxonomy" id="1606541"/>
    <lineage>
        <taxon>Eukaryota</taxon>
        <taxon>Sar</taxon>
        <taxon>Stramenopiles</taxon>
        <taxon>Ochrophyta</taxon>
        <taxon>Bolidophyceae</taxon>
        <taxon>Parmales</taxon>
        <taxon>Triparmaceae</taxon>
        <taxon>Triparma</taxon>
    </lineage>
</organism>
<evidence type="ECO:0000256" key="2">
    <source>
        <dbReference type="PROSITE-ProRule" id="PRU00235"/>
    </source>
</evidence>
<dbReference type="InterPro" id="IPR009091">
    <property type="entry name" value="RCC1/BLIP-II"/>
</dbReference>
<reference evidence="6" key="1">
    <citation type="journal article" date="2023" name="Commun. Biol.">
        <title>Genome analysis of Parmales, the sister group of diatoms, reveals the evolutionary specialization of diatoms from phago-mixotrophs to photoautotrophs.</title>
        <authorList>
            <person name="Ban H."/>
            <person name="Sato S."/>
            <person name="Yoshikawa S."/>
            <person name="Yamada K."/>
            <person name="Nakamura Y."/>
            <person name="Ichinomiya M."/>
            <person name="Sato N."/>
            <person name="Blanc-Mathieu R."/>
            <person name="Endo H."/>
            <person name="Kuwata A."/>
            <person name="Ogata H."/>
        </authorList>
    </citation>
    <scope>NUCLEOTIDE SEQUENCE [LARGE SCALE GENOMIC DNA]</scope>
    <source>
        <strain evidence="6">NIES 3701</strain>
    </source>
</reference>
<feature type="region of interest" description="Disordered" evidence="3">
    <location>
        <begin position="1"/>
        <end position="196"/>
    </location>
</feature>
<feature type="compositionally biased region" description="Gly residues" evidence="3">
    <location>
        <begin position="903"/>
        <end position="917"/>
    </location>
</feature>
<dbReference type="InterPro" id="IPR051625">
    <property type="entry name" value="Signaling_Regulatory_Domain"/>
</dbReference>
<feature type="repeat" description="RCC1" evidence="2">
    <location>
        <begin position="434"/>
        <end position="485"/>
    </location>
</feature>
<feature type="compositionally biased region" description="Low complexity" evidence="3">
    <location>
        <begin position="230"/>
        <end position="248"/>
    </location>
</feature>
<feature type="compositionally biased region" description="Low complexity" evidence="3">
    <location>
        <begin position="51"/>
        <end position="66"/>
    </location>
</feature>
<feature type="compositionally biased region" description="Low complexity" evidence="3">
    <location>
        <begin position="738"/>
        <end position="758"/>
    </location>
</feature>
<dbReference type="InterPro" id="IPR000408">
    <property type="entry name" value="Reg_chr_condens"/>
</dbReference>
<feature type="compositionally biased region" description="Basic and acidic residues" evidence="3">
    <location>
        <begin position="174"/>
        <end position="193"/>
    </location>
</feature>
<evidence type="ECO:0000313" key="5">
    <source>
        <dbReference type="EMBL" id="GMH56208.1"/>
    </source>
</evidence>
<evidence type="ECO:0000259" key="4">
    <source>
        <dbReference type="Pfam" id="PF25390"/>
    </source>
</evidence>
<protein>
    <recommendedName>
        <fullName evidence="4">RCC1-like domain-containing protein</fullName>
    </recommendedName>
</protein>
<comment type="caution">
    <text evidence="5">The sequence shown here is derived from an EMBL/GenBank/DDBJ whole genome shotgun (WGS) entry which is preliminary data.</text>
</comment>
<keyword evidence="1" id="KW-0677">Repeat</keyword>
<dbReference type="PROSITE" id="PS00626">
    <property type="entry name" value="RCC1_2"/>
    <property type="match status" value="3"/>
</dbReference>
<dbReference type="InterPro" id="IPR058923">
    <property type="entry name" value="RCC1-like_dom"/>
</dbReference>
<dbReference type="SUPFAM" id="SSF50985">
    <property type="entry name" value="RCC1/BLIP-II"/>
    <property type="match status" value="1"/>
</dbReference>
<sequence length="1163" mass="124035">MSSSNASNVLDALRVRTANRQARRASSRQAKSREMSRESKGSSHSPLNSNPTTPISPITPQTLTTPNSALSKFSTPTHDLSKPDFTTPTERIERRSFTDGNVGNYSARDDQDDQGLIEEITNESDDISIEDIADRKDDDETPAVVVSSKAPAYKPPPPPGVNPKKSIRRNSKMTRKDGEEKEMESARNNDHNAKLGSVEPAPAAAVTVTAKAVKVKVETPDIGKNETNKNANDGDNNGDNNAAPNDPISVIATTTSTTKSRKKSTNAVNFSPSLKTFRYLLTCGKNPKNMLLGYSQPSLLPSKVDLFCNNVKHVSAGRDHTVALSNEGRVYSWGKGDDGRLGVGSEEDSVYPRVLKYGMMWDVKIVQVSCGEMHSMSLCEAGRVFAWGRNYYGRLGLGDSNNRSVPEVIRSLMGETVGVVSAGVAYSCAVTRAGKVYTWGYGGHGQLGHGNTKNYDKPKKVEALDDEIVQQMSAAYGHTLCVTASGEVYSWGSGHGLLGLSSTAPHHSPMKVVLLNKVEVMTVSAGYDHSLALTSTGEVYSWGNGGYGQLGHGDSSLCISTPELIAGLSGESCVSVNAGEFCSFAVTAVGNIWSWGGGEGALGHGKGGNVYEPKLLESLKDTHVLSASVGSVHSVMIVEGGLDSTESFEEEVGPPGVMAKSQTVESVESIESLESSVGSLESGVVIADNGLPLSTNSMEIEVESPDYHHNYEEESPDLQRQQHHEHEQEHEFNRKPGSTSSYDYNSSMSNSMLSSLEPSPERADSAGWVDEGEGALSFQIKARSKRNGSGNSSMNYAQPSPELYERETLSKYGDTMARFGYQGFSSSENYRKKYGGSRDGGGNNVTEDDGDRITDLSSLNLGKNPKGNTTPTTTTTGYLDLGGSRGGSGRGSSYRGSVSRGSRGSGGGGGGGGGGDDGISLFNIPKGSDVKKMNKTEARLYRWLEEHDLQEMYESLHNSGFTSLESLTNPRVSFTDEDLVELGVFKKGLKMQFLALLGMLRSWKLVATVVRGEGMKTPLLSCSPSRRRVSVTWMDSSKVTTATAGKAPVWNKTMIFPSVDQSKVKDSEVVVEMDTGGKKASCVVSYNEINMVSGSGGGRGGGMGGGMDGVGVEEMGDGKPYPLVNNKTGSFEGCVWLKLYYVCEGYGGGGGGGGNIGGRKLFG</sequence>
<feature type="repeat" description="RCC1" evidence="2">
    <location>
        <begin position="328"/>
        <end position="381"/>
    </location>
</feature>
<dbReference type="PROSITE" id="PS50012">
    <property type="entry name" value="RCC1_3"/>
    <property type="match status" value="7"/>
</dbReference>
<name>A0A9W7DV72_9STRA</name>
<feature type="compositionally biased region" description="Basic and acidic residues" evidence="3">
    <location>
        <begin position="720"/>
        <end position="734"/>
    </location>
</feature>
<feature type="compositionally biased region" description="Low complexity" evidence="3">
    <location>
        <begin position="862"/>
        <end position="876"/>
    </location>
</feature>
<feature type="region of interest" description="Disordered" evidence="3">
    <location>
        <begin position="219"/>
        <end position="248"/>
    </location>
</feature>
<feature type="repeat" description="RCC1" evidence="2">
    <location>
        <begin position="382"/>
        <end position="433"/>
    </location>
</feature>
<keyword evidence="6" id="KW-1185">Reference proteome</keyword>
<feature type="repeat" description="RCC1" evidence="2">
    <location>
        <begin position="537"/>
        <end position="589"/>
    </location>
</feature>
<feature type="compositionally biased region" description="Acidic residues" evidence="3">
    <location>
        <begin position="110"/>
        <end position="131"/>
    </location>
</feature>
<feature type="region of interest" description="Disordered" evidence="3">
    <location>
        <begin position="710"/>
        <end position="767"/>
    </location>
</feature>
<dbReference type="Gene3D" id="1.10.150.50">
    <property type="entry name" value="Transcription Factor, Ets-1"/>
    <property type="match status" value="1"/>
</dbReference>
<evidence type="ECO:0000313" key="6">
    <source>
        <dbReference type="Proteomes" id="UP001165085"/>
    </source>
</evidence>
<dbReference type="Proteomes" id="UP001165085">
    <property type="component" value="Unassembled WGS sequence"/>
</dbReference>
<evidence type="ECO:0000256" key="3">
    <source>
        <dbReference type="SAM" id="MobiDB-lite"/>
    </source>
</evidence>
<feature type="compositionally biased region" description="Polar residues" evidence="3">
    <location>
        <begin position="787"/>
        <end position="798"/>
    </location>
</feature>
<gene>
    <name evidence="5" type="ORF">TrST_g4121</name>
</gene>
<dbReference type="OrthoDB" id="10256179at2759"/>
<feature type="compositionally biased region" description="Polar residues" evidence="3">
    <location>
        <begin position="67"/>
        <end position="89"/>
    </location>
</feature>
<feature type="compositionally biased region" description="Low complexity" evidence="3">
    <location>
        <begin position="891"/>
        <end position="902"/>
    </location>
</feature>
<dbReference type="EMBL" id="BRXY01000039">
    <property type="protein sequence ID" value="GMH56208.1"/>
    <property type="molecule type" value="Genomic_DNA"/>
</dbReference>
<feature type="repeat" description="RCC1" evidence="2">
    <location>
        <begin position="278"/>
        <end position="327"/>
    </location>
</feature>
<feature type="compositionally biased region" description="Basic and acidic residues" evidence="3">
    <location>
        <begin position="31"/>
        <end position="41"/>
    </location>
</feature>
<dbReference type="AlphaFoldDB" id="A0A9W7DV72"/>
<dbReference type="SUPFAM" id="SSF47769">
    <property type="entry name" value="SAM/Pointed domain"/>
    <property type="match status" value="1"/>
</dbReference>
<evidence type="ECO:0000256" key="1">
    <source>
        <dbReference type="ARBA" id="ARBA00022737"/>
    </source>
</evidence>
<feature type="repeat" description="RCC1" evidence="2">
    <location>
        <begin position="486"/>
        <end position="536"/>
    </location>
</feature>
<proteinExistence type="predicted"/>
<dbReference type="Pfam" id="PF25390">
    <property type="entry name" value="WD40_RLD"/>
    <property type="match status" value="1"/>
</dbReference>
<dbReference type="Gene3D" id="2.130.10.30">
    <property type="entry name" value="Regulator of chromosome condensation 1/beta-lactamase-inhibitor protein II"/>
    <property type="match status" value="2"/>
</dbReference>
<feature type="domain" description="RCC1-like" evidence="4">
    <location>
        <begin position="244"/>
        <end position="481"/>
    </location>
</feature>